<keyword evidence="1" id="KW-0479">Metal-binding</keyword>
<keyword evidence="2" id="KW-0863">Zinc-finger</keyword>
<dbReference type="InterPro" id="IPR027370">
    <property type="entry name" value="Znf-RING_euk"/>
</dbReference>
<proteinExistence type="predicted"/>
<organism evidence="5 6">
    <name type="scientific">Taxus chinensis</name>
    <name type="common">Chinese yew</name>
    <name type="synonym">Taxus wallichiana var. chinensis</name>
    <dbReference type="NCBI Taxonomy" id="29808"/>
    <lineage>
        <taxon>Eukaryota</taxon>
        <taxon>Viridiplantae</taxon>
        <taxon>Streptophyta</taxon>
        <taxon>Embryophyta</taxon>
        <taxon>Tracheophyta</taxon>
        <taxon>Spermatophyta</taxon>
        <taxon>Pinopsida</taxon>
        <taxon>Pinidae</taxon>
        <taxon>Conifers II</taxon>
        <taxon>Cupressales</taxon>
        <taxon>Taxaceae</taxon>
        <taxon>Taxus</taxon>
    </lineage>
</organism>
<comment type="caution">
    <text evidence="5">The sequence shown here is derived from an EMBL/GenBank/DDBJ whole genome shotgun (WGS) entry which is preliminary data.</text>
</comment>
<dbReference type="Gene3D" id="3.30.40.10">
    <property type="entry name" value="Zinc/RING finger domain, C3HC4 (zinc finger)"/>
    <property type="match status" value="1"/>
</dbReference>
<feature type="non-terminal residue" evidence="5">
    <location>
        <position position="82"/>
    </location>
</feature>
<reference evidence="5 6" key="1">
    <citation type="journal article" date="2021" name="Nat. Plants">
        <title>The Taxus genome provides insights into paclitaxel biosynthesis.</title>
        <authorList>
            <person name="Xiong X."/>
            <person name="Gou J."/>
            <person name="Liao Q."/>
            <person name="Li Y."/>
            <person name="Zhou Q."/>
            <person name="Bi G."/>
            <person name="Li C."/>
            <person name="Du R."/>
            <person name="Wang X."/>
            <person name="Sun T."/>
            <person name="Guo L."/>
            <person name="Liang H."/>
            <person name="Lu P."/>
            <person name="Wu Y."/>
            <person name="Zhang Z."/>
            <person name="Ro D.K."/>
            <person name="Shang Y."/>
            <person name="Huang S."/>
            <person name="Yan J."/>
        </authorList>
    </citation>
    <scope>NUCLEOTIDE SEQUENCE [LARGE SCALE GENOMIC DNA]</scope>
    <source>
        <strain evidence="5">Ta-2019</strain>
    </source>
</reference>
<evidence type="ECO:0000256" key="1">
    <source>
        <dbReference type="ARBA" id="ARBA00022723"/>
    </source>
</evidence>
<name>A0AA38FKW6_TAXCH</name>
<evidence type="ECO:0000313" key="5">
    <source>
        <dbReference type="EMBL" id="KAH9306040.1"/>
    </source>
</evidence>
<gene>
    <name evidence="5" type="ORF">KI387_010444</name>
</gene>
<dbReference type="SUPFAM" id="SSF57850">
    <property type="entry name" value="RING/U-box"/>
    <property type="match status" value="1"/>
</dbReference>
<dbReference type="GO" id="GO:0008270">
    <property type="term" value="F:zinc ion binding"/>
    <property type="evidence" value="ECO:0007669"/>
    <property type="project" value="UniProtKB-KW"/>
</dbReference>
<protein>
    <recommendedName>
        <fullName evidence="4">Zinc finger RING-type eukaryotic domain-containing protein</fullName>
    </recommendedName>
</protein>
<feature type="non-terminal residue" evidence="5">
    <location>
        <position position="1"/>
    </location>
</feature>
<sequence>HYGDTKETLLCGLQGDPSSEQFLTSTNEWCWDWRIPVIGLDETECRELMVLTALSLKMFYDPVTTLCGHSFCHSSIFQSMDR</sequence>
<dbReference type="Proteomes" id="UP000824469">
    <property type="component" value="Unassembled WGS sequence"/>
</dbReference>
<accession>A0AA38FKW6</accession>
<feature type="domain" description="Zinc finger RING-type eukaryotic" evidence="4">
    <location>
        <begin position="55"/>
        <end position="76"/>
    </location>
</feature>
<dbReference type="Pfam" id="PF13445">
    <property type="entry name" value="zf-RING_UBOX"/>
    <property type="match status" value="1"/>
</dbReference>
<evidence type="ECO:0000256" key="2">
    <source>
        <dbReference type="ARBA" id="ARBA00022771"/>
    </source>
</evidence>
<dbReference type="EMBL" id="JAHRHJ020000008">
    <property type="protein sequence ID" value="KAH9306040.1"/>
    <property type="molecule type" value="Genomic_DNA"/>
</dbReference>
<keyword evidence="3" id="KW-0862">Zinc</keyword>
<dbReference type="AlphaFoldDB" id="A0AA38FKW6"/>
<evidence type="ECO:0000313" key="6">
    <source>
        <dbReference type="Proteomes" id="UP000824469"/>
    </source>
</evidence>
<dbReference type="InterPro" id="IPR013083">
    <property type="entry name" value="Znf_RING/FYVE/PHD"/>
</dbReference>
<keyword evidence="6" id="KW-1185">Reference proteome</keyword>
<evidence type="ECO:0000259" key="4">
    <source>
        <dbReference type="Pfam" id="PF13445"/>
    </source>
</evidence>
<evidence type="ECO:0000256" key="3">
    <source>
        <dbReference type="ARBA" id="ARBA00022833"/>
    </source>
</evidence>